<dbReference type="Proteomes" id="UP000228930">
    <property type="component" value="Unassembled WGS sequence"/>
</dbReference>
<proteinExistence type="predicted"/>
<protein>
    <submittedName>
        <fullName evidence="1">Uncharacterized protein</fullName>
    </submittedName>
</protein>
<evidence type="ECO:0000313" key="1">
    <source>
        <dbReference type="EMBL" id="PIT02070.1"/>
    </source>
</evidence>
<gene>
    <name evidence="1" type="ORF">TSA1_15860</name>
</gene>
<dbReference type="AlphaFoldDB" id="A0A2M6UBS9"/>
<evidence type="ECO:0000313" key="2">
    <source>
        <dbReference type="Proteomes" id="UP000228930"/>
    </source>
</evidence>
<reference evidence="1 2" key="1">
    <citation type="submission" date="2015-06" db="EMBL/GenBank/DDBJ databases">
        <title>Comparative genome analysis of nirS-carrying Bradyrhizobium sp. strains.</title>
        <authorList>
            <person name="Ishii S."/>
            <person name="Jang J."/>
            <person name="Nishizawa T."/>
            <person name="Senoo K."/>
        </authorList>
    </citation>
    <scope>NUCLEOTIDE SEQUENCE [LARGE SCALE GENOMIC DNA]</scope>
    <source>
        <strain evidence="1 2">TSA1</strain>
    </source>
</reference>
<name>A0A2M6UBS9_9BRAD</name>
<sequence>MLELRFGATTIVVERKTINWISGYQKRPDQLTEPTITVPNNGSVFFTPPFEVPRCLEIGQVLLTYQTIEPTVRQPLFVDYTPMASEFRGISQLRPPSGRPILDLYQFEASDLKDFWGEQITFYREPPTINVKIQLTRDTHLRVPATAERCFFERGEATIRQLISFVTGKIKIMRSWERNP</sequence>
<accession>A0A2M6UBS9</accession>
<keyword evidence="2" id="KW-1185">Reference proteome</keyword>
<dbReference type="EMBL" id="LFJC01000003">
    <property type="protein sequence ID" value="PIT02070.1"/>
    <property type="molecule type" value="Genomic_DNA"/>
</dbReference>
<comment type="caution">
    <text evidence="1">The sequence shown here is derived from an EMBL/GenBank/DDBJ whole genome shotgun (WGS) entry which is preliminary data.</text>
</comment>
<organism evidence="1 2">
    <name type="scientific">Bradyrhizobium nitroreducens</name>
    <dbReference type="NCBI Taxonomy" id="709803"/>
    <lineage>
        <taxon>Bacteria</taxon>
        <taxon>Pseudomonadati</taxon>
        <taxon>Pseudomonadota</taxon>
        <taxon>Alphaproteobacteria</taxon>
        <taxon>Hyphomicrobiales</taxon>
        <taxon>Nitrobacteraceae</taxon>
        <taxon>Bradyrhizobium</taxon>
    </lineage>
</organism>